<evidence type="ECO:0000256" key="3">
    <source>
        <dbReference type="ARBA" id="ARBA00022737"/>
    </source>
</evidence>
<evidence type="ECO:0000256" key="1">
    <source>
        <dbReference type="ARBA" id="ARBA00004496"/>
    </source>
</evidence>
<dbReference type="Gene3D" id="3.30.420.610">
    <property type="entry name" value="LOTUS domain-like"/>
    <property type="match status" value="1"/>
</dbReference>
<dbReference type="InterPro" id="IPR035437">
    <property type="entry name" value="SNase_OB-fold_sf"/>
</dbReference>
<dbReference type="PANTHER" id="PTHR22948:SF77">
    <property type="entry name" value="SERINE_THREONINE-PROTEIN KINASE 31-LIKE ISOFORM X1"/>
    <property type="match status" value="1"/>
</dbReference>
<dbReference type="EMBL" id="KZ150495">
    <property type="protein sequence ID" value="PZC70676.1"/>
    <property type="molecule type" value="Genomic_DNA"/>
</dbReference>
<dbReference type="InterPro" id="IPR050621">
    <property type="entry name" value="Tudor_domain_containing"/>
</dbReference>
<evidence type="ECO:0000256" key="4">
    <source>
        <dbReference type="ARBA" id="ARBA00022871"/>
    </source>
</evidence>
<evidence type="ECO:0000259" key="7">
    <source>
        <dbReference type="PROSITE" id="PS51644"/>
    </source>
</evidence>
<evidence type="ECO:0000256" key="2">
    <source>
        <dbReference type="ARBA" id="ARBA00022490"/>
    </source>
</evidence>
<reference evidence="8 9" key="1">
    <citation type="journal article" date="2017" name="BMC Biol.">
        <title>Genomic innovations, transcriptional plasticity and gene loss underlying the evolution and divergence of two highly polyphagous and invasive Helicoverpa pest species.</title>
        <authorList>
            <person name="Pearce S.L."/>
            <person name="Clarke D.F."/>
            <person name="East P.D."/>
            <person name="Elfekih S."/>
            <person name="Gordon K.H."/>
            <person name="Jermiin L.S."/>
            <person name="McGaughran A."/>
            <person name="Oakeshott J.G."/>
            <person name="Papanikolaou A."/>
            <person name="Perera O.P."/>
            <person name="Rane R.V."/>
            <person name="Richards S."/>
            <person name="Tay W.T."/>
            <person name="Walsh T.K."/>
            <person name="Anderson A."/>
            <person name="Anderson C.J."/>
            <person name="Asgari S."/>
            <person name="Board P.G."/>
            <person name="Bretschneider A."/>
            <person name="Campbell P.M."/>
            <person name="Chertemps T."/>
            <person name="Christeller J.T."/>
            <person name="Coppin C.W."/>
            <person name="Downes S.J."/>
            <person name="Duan G."/>
            <person name="Farnsworth C.A."/>
            <person name="Good R.T."/>
            <person name="Han L.B."/>
            <person name="Han Y.C."/>
            <person name="Hatje K."/>
            <person name="Horne I."/>
            <person name="Huang Y.P."/>
            <person name="Hughes D.S."/>
            <person name="Jacquin-Joly E."/>
            <person name="James W."/>
            <person name="Jhangiani S."/>
            <person name="Kollmar M."/>
            <person name="Kuwar S.S."/>
            <person name="Li S."/>
            <person name="Liu N.Y."/>
            <person name="Maibeche M.T."/>
            <person name="Miller J.R."/>
            <person name="Montagne N."/>
            <person name="Perry T."/>
            <person name="Qu J."/>
            <person name="Song S.V."/>
            <person name="Sutton G.G."/>
            <person name="Vogel H."/>
            <person name="Walenz B.P."/>
            <person name="Xu W."/>
            <person name="Zhang H.J."/>
            <person name="Zou Z."/>
            <person name="Batterham P."/>
            <person name="Edwards O.R."/>
            <person name="Feyereisen R."/>
            <person name="Gibbs R.A."/>
            <person name="Heckel D.G."/>
            <person name="McGrath A."/>
            <person name="Robin C."/>
            <person name="Scherer S.E."/>
            <person name="Worley K.C."/>
            <person name="Wu Y.D."/>
        </authorList>
    </citation>
    <scope>NUCLEOTIDE SEQUENCE [LARGE SCALE GENOMIC DNA]</scope>
    <source>
        <strain evidence="8">Harm_GR_Male_#8</strain>
        <tissue evidence="8">Whole organism</tissue>
    </source>
</reference>
<feature type="region of interest" description="Disordered" evidence="5">
    <location>
        <begin position="165"/>
        <end position="223"/>
    </location>
</feature>
<accession>A0A2W1BCD7</accession>
<dbReference type="PROSITE" id="PS51644">
    <property type="entry name" value="HTH_OST"/>
    <property type="match status" value="1"/>
</dbReference>
<gene>
    <name evidence="8" type="primary">HaOG215095</name>
    <name evidence="8" type="ORF">B5X24_HaOG215095</name>
</gene>
<dbReference type="SUPFAM" id="SSF63748">
    <property type="entry name" value="Tudor/PWWP/MBT"/>
    <property type="match status" value="3"/>
</dbReference>
<dbReference type="GO" id="GO:0030154">
    <property type="term" value="P:cell differentiation"/>
    <property type="evidence" value="ECO:0007669"/>
    <property type="project" value="UniProtKB-ARBA"/>
</dbReference>
<organism evidence="8 9">
    <name type="scientific">Helicoverpa armigera</name>
    <name type="common">Cotton bollworm</name>
    <name type="synonym">Heliothis armigera</name>
    <dbReference type="NCBI Taxonomy" id="29058"/>
    <lineage>
        <taxon>Eukaryota</taxon>
        <taxon>Metazoa</taxon>
        <taxon>Ecdysozoa</taxon>
        <taxon>Arthropoda</taxon>
        <taxon>Hexapoda</taxon>
        <taxon>Insecta</taxon>
        <taxon>Pterygota</taxon>
        <taxon>Neoptera</taxon>
        <taxon>Endopterygota</taxon>
        <taxon>Lepidoptera</taxon>
        <taxon>Glossata</taxon>
        <taxon>Ditrysia</taxon>
        <taxon>Noctuoidea</taxon>
        <taxon>Noctuidae</taxon>
        <taxon>Heliothinae</taxon>
        <taxon>Helicoverpa</taxon>
    </lineage>
</organism>
<dbReference type="OrthoDB" id="10034606at2759"/>
<evidence type="ECO:0000259" key="6">
    <source>
        <dbReference type="PROSITE" id="PS50304"/>
    </source>
</evidence>
<dbReference type="InterPro" id="IPR025605">
    <property type="entry name" value="OST-HTH/LOTUS_dom"/>
</dbReference>
<protein>
    <recommendedName>
        <fullName evidence="10">Tudor domain-containing protein 7</fullName>
    </recommendedName>
</protein>
<dbReference type="InterPro" id="IPR041966">
    <property type="entry name" value="LOTUS-like"/>
</dbReference>
<feature type="compositionally biased region" description="Polar residues" evidence="5">
    <location>
        <begin position="181"/>
        <end position="192"/>
    </location>
</feature>
<evidence type="ECO:0008006" key="10">
    <source>
        <dbReference type="Google" id="ProtNLM"/>
    </source>
</evidence>
<feature type="compositionally biased region" description="Basic and acidic residues" evidence="5">
    <location>
        <begin position="197"/>
        <end position="215"/>
    </location>
</feature>
<evidence type="ECO:0000256" key="5">
    <source>
        <dbReference type="SAM" id="MobiDB-lite"/>
    </source>
</evidence>
<dbReference type="AlphaFoldDB" id="A0A2W1BCD7"/>
<dbReference type="Pfam" id="PF12872">
    <property type="entry name" value="OST-HTH"/>
    <property type="match status" value="1"/>
</dbReference>
<sequence>MADKEQVIQALRATLISVKGALTIKQCNRDYRELQGEWIPFKKLGYPSLDKLFIDVPGFKVTQINGEWYVDAIASQETQHIATMVARQKSSKKATPKLNYPNRFPKKQGSWRKPASSYTANYNNQYSNQYYRAKTSAPFNNNNQYHKINNKYHPKSNETKLLSNVKQTSKSLNDHVDKLPKSSNTSSQSLREANNAHVEEVKQSARSNNEIDGKHSGKVSASQRLSNLRDRLNTVDLIPLQLPAANNECLETSGPVTNVVPAHNLEPPPDSTSSVEKLEWTCKKLGLPEPVYKMHEIRPKRGPPSYDCTVKVTKCSYQQEVSTPLETTTVLDDSMDSDLPPLQFPDDNFWNVFVTVANSTLEIWLRIIGTQYSDAFETLLSDMSKYYDHSGSPVDKSMIIKNAWYAVNLDDGGWQRAKILEIEEDTATVFLGDHGDDDVVYINKIKILEPQFRKLPAQAILCRLEGAEELAASALGAELVRRRLPGEVLVAAPGPRHDPADPSVAVVLYDTSTQRDLNLNKEIVHDFCIAAAFTITQKPCEVEVGCVTEEGRVWVSRAGGAALVRGALALLTAGPYRRPLPAAPQAPAPNAGTLYIVRTLAGDWVRCTIISGLDGEGTVRTQLVDSGLILRAPLSSLVPLQSFSPALNAFPYQAVAVRLGPAERAAAAMVARLRELLLHTSVLCRAQPPAPGAAPAAPSVELFVRTGPQNILASVNNAILMEYDYLQHGRLKEDEKDTTNHVEALHKKKERIFRSLSMQGEERPTSGAVLPAPPLPAPGKCFDVYIAMAANPWNFVVQPNSTRHTLQTMMSTLQTECPKLSEKDAPVNPASGELYTVYYEKDSSWYRVTVAGTVSSEMVTVYFCDYGDLALFATKALRPIPSAAPLARSLPPQAIKARLYDVFPLHQDWTVEDCIRFQELCVEQQFVGICKDVGKDPLNPNEPLLTLDLIDTSTDEDIYLNKQLVAEGRARLASTP</sequence>
<dbReference type="PANTHER" id="PTHR22948">
    <property type="entry name" value="TUDOR DOMAIN CONTAINING PROTEIN"/>
    <property type="match status" value="1"/>
</dbReference>
<keyword evidence="9" id="KW-1185">Reference proteome</keyword>
<name>A0A2W1BCD7_HELAM</name>
<dbReference type="PROSITE" id="PS50304">
    <property type="entry name" value="TUDOR"/>
    <property type="match status" value="1"/>
</dbReference>
<feature type="domain" description="Tudor" evidence="6">
    <location>
        <begin position="828"/>
        <end position="887"/>
    </location>
</feature>
<dbReference type="Gene3D" id="2.40.50.90">
    <property type="match status" value="2"/>
</dbReference>
<feature type="domain" description="HTH OST-type" evidence="7">
    <location>
        <begin position="3"/>
        <end position="74"/>
    </location>
</feature>
<keyword evidence="2" id="KW-0963">Cytoplasm</keyword>
<comment type="subcellular location">
    <subcellularLocation>
        <location evidence="1">Cytoplasm</location>
    </subcellularLocation>
</comment>
<dbReference type="Pfam" id="PF00567">
    <property type="entry name" value="TUDOR"/>
    <property type="match status" value="2"/>
</dbReference>
<keyword evidence="3" id="KW-0677">Repeat</keyword>
<dbReference type="CDD" id="cd09972">
    <property type="entry name" value="LOTUS_TDRD_OSKAR"/>
    <property type="match status" value="1"/>
</dbReference>
<dbReference type="Gene3D" id="2.30.30.140">
    <property type="match status" value="3"/>
</dbReference>
<evidence type="ECO:0000313" key="8">
    <source>
        <dbReference type="EMBL" id="PZC70676.1"/>
    </source>
</evidence>
<dbReference type="SMART" id="SM00333">
    <property type="entry name" value="TUDOR"/>
    <property type="match status" value="3"/>
</dbReference>
<proteinExistence type="predicted"/>
<dbReference type="InterPro" id="IPR002999">
    <property type="entry name" value="Tudor"/>
</dbReference>
<dbReference type="Proteomes" id="UP000249218">
    <property type="component" value="Unassembled WGS sequence"/>
</dbReference>
<evidence type="ECO:0000313" key="9">
    <source>
        <dbReference type="Proteomes" id="UP000249218"/>
    </source>
</evidence>
<dbReference type="GO" id="GO:0007283">
    <property type="term" value="P:spermatogenesis"/>
    <property type="evidence" value="ECO:0007669"/>
    <property type="project" value="UniProtKB-KW"/>
</dbReference>
<keyword evidence="4" id="KW-0221">Differentiation</keyword>
<dbReference type="GO" id="GO:0005737">
    <property type="term" value="C:cytoplasm"/>
    <property type="evidence" value="ECO:0007669"/>
    <property type="project" value="UniProtKB-SubCell"/>
</dbReference>
<keyword evidence="4" id="KW-0744">Spermatogenesis</keyword>
<feature type="region of interest" description="Disordered" evidence="5">
    <location>
        <begin position="90"/>
        <end position="116"/>
    </location>
</feature>